<keyword evidence="3" id="KW-0808">Transferase</keyword>
<dbReference type="InterPro" id="IPR000182">
    <property type="entry name" value="GNAT_dom"/>
</dbReference>
<dbReference type="Gene3D" id="3.40.630.30">
    <property type="match status" value="1"/>
</dbReference>
<sequence length="382" mass="40665">MAPWTVLRARVPATPDAPDAWAVQGACRTHAAVHRDLYGHADSAWQPQELTSLLRARPYERVALLVAVPAGAGGSPDEVVGAAVVSVPTQDNPHLAEAELWVRPADQGRGAGGLLVDAVEAEARAEARRTVIVMSSHRDPGDGVPQHPAAGGTGGVPAADGGTRLALARGYGLSQVERFSTFDLPLGPARTADVRRAHDAAARAAGPDYALLAWTGPTPEEHLDQMAALRARMSTDVPTADLALDEEPWDAERVRAHDRETADQGKVAAVVAVRHVPSGDLVAFTVVEGPRTLPEVAYQQDTLVVAGHRGHRLGMLVKTAQLLRLEALWPELRRLHTWNAQENDHMLAINVALGFTPTGVMGMWQRDLPDGSAGADGDVLRE</sequence>
<evidence type="ECO:0000313" key="3">
    <source>
        <dbReference type="EMBL" id="GCE75481.1"/>
    </source>
</evidence>
<evidence type="ECO:0000313" key="4">
    <source>
        <dbReference type="Proteomes" id="UP000289954"/>
    </source>
</evidence>
<dbReference type="OrthoDB" id="4119890at2"/>
<comment type="caution">
    <text evidence="3">The sequence shown here is derived from an EMBL/GenBank/DDBJ whole genome shotgun (WGS) entry which is preliminary data.</text>
</comment>
<protein>
    <submittedName>
        <fullName evidence="3">GNAT family N-acetyltransferase</fullName>
    </submittedName>
</protein>
<accession>A0A402DMY3</accession>
<dbReference type="RefSeq" id="WP_130780084.1">
    <property type="nucleotide sequence ID" value="NZ_BIMR01000026.1"/>
</dbReference>
<dbReference type="EMBL" id="BIMR01000026">
    <property type="protein sequence ID" value="GCE75481.1"/>
    <property type="molecule type" value="Genomic_DNA"/>
</dbReference>
<organism evidence="3 4">
    <name type="scientific">Cellulomonas biazotea</name>
    <dbReference type="NCBI Taxonomy" id="1709"/>
    <lineage>
        <taxon>Bacteria</taxon>
        <taxon>Bacillati</taxon>
        <taxon>Actinomycetota</taxon>
        <taxon>Actinomycetes</taxon>
        <taxon>Micrococcales</taxon>
        <taxon>Cellulomonadaceae</taxon>
        <taxon>Cellulomonas</taxon>
    </lineage>
</organism>
<evidence type="ECO:0000256" key="1">
    <source>
        <dbReference type="SAM" id="MobiDB-lite"/>
    </source>
</evidence>
<reference evidence="3 4" key="1">
    <citation type="submission" date="2019-01" db="EMBL/GenBank/DDBJ databases">
        <title>Draft genome sequence of Cellulomonas takizawaensis strain TKZ-21.</title>
        <authorList>
            <person name="Yamamura H."/>
            <person name="Hayashi T."/>
            <person name="Hamada M."/>
            <person name="Serisawa Y."/>
            <person name="Matsuyama K."/>
            <person name="Nakagawa Y."/>
            <person name="Otoguro M."/>
            <person name="Yanagida F."/>
            <person name="Hayakawa M."/>
        </authorList>
    </citation>
    <scope>NUCLEOTIDE SEQUENCE [LARGE SCALE GENOMIC DNA]</scope>
    <source>
        <strain evidence="3 4">NBRC12680</strain>
    </source>
</reference>
<dbReference type="PROSITE" id="PS51186">
    <property type="entry name" value="GNAT"/>
    <property type="match status" value="1"/>
</dbReference>
<dbReference type="GO" id="GO:0016747">
    <property type="term" value="F:acyltransferase activity, transferring groups other than amino-acyl groups"/>
    <property type="evidence" value="ECO:0007669"/>
    <property type="project" value="InterPro"/>
</dbReference>
<dbReference type="SUPFAM" id="SSF55729">
    <property type="entry name" value="Acyl-CoA N-acyltransferases (Nat)"/>
    <property type="match status" value="2"/>
</dbReference>
<keyword evidence="4" id="KW-1185">Reference proteome</keyword>
<gene>
    <name evidence="3" type="ORF">CBZ_05370</name>
</gene>
<proteinExistence type="predicted"/>
<dbReference type="InterPro" id="IPR016181">
    <property type="entry name" value="Acyl_CoA_acyltransferase"/>
</dbReference>
<feature type="region of interest" description="Disordered" evidence="1">
    <location>
        <begin position="136"/>
        <end position="155"/>
    </location>
</feature>
<name>A0A402DMY3_9CELL</name>
<dbReference type="Proteomes" id="UP000289954">
    <property type="component" value="Unassembled WGS sequence"/>
</dbReference>
<dbReference type="AlphaFoldDB" id="A0A402DMY3"/>
<feature type="domain" description="N-acetyltransferase" evidence="2">
    <location>
        <begin position="7"/>
        <end position="193"/>
    </location>
</feature>
<evidence type="ECO:0000259" key="2">
    <source>
        <dbReference type="PROSITE" id="PS51186"/>
    </source>
</evidence>
<dbReference type="Pfam" id="PF00583">
    <property type="entry name" value="Acetyltransf_1"/>
    <property type="match status" value="1"/>
</dbReference>